<evidence type="ECO:0000313" key="3">
    <source>
        <dbReference type="Proteomes" id="UP000263900"/>
    </source>
</evidence>
<proteinExistence type="predicted"/>
<protein>
    <submittedName>
        <fullName evidence="2">DUF5013 domain-containing protein</fullName>
    </submittedName>
</protein>
<dbReference type="EMBL" id="CP032157">
    <property type="protein sequence ID" value="AXY73526.1"/>
    <property type="molecule type" value="Genomic_DNA"/>
</dbReference>
<dbReference type="InterPro" id="IPR032181">
    <property type="entry name" value="DUF5013"/>
</dbReference>
<dbReference type="PROSITE" id="PS51257">
    <property type="entry name" value="PROKAR_LIPOPROTEIN"/>
    <property type="match status" value="1"/>
</dbReference>
<dbReference type="RefSeq" id="WP_119049364.1">
    <property type="nucleotide sequence ID" value="NZ_CP032157.1"/>
</dbReference>
<name>A0A3B7MKG4_9BACT</name>
<sequence length="397" mass="43890">MKQYIIYIAAVLLAIGSCKKMDEYKKFADGGEITYPSTFDSMKVISGKNRVMITGLLKGDPKVTRYRIFWNSGNDSLEAPLTRSGGVDTLRQIVSNLPEGPMTFNVRTYDAKGNKSIPMIITGNVYGQSFQTSVNQRGNRVVLGTSFRQDGSALIKWANVDAYVGVRGMQVHYLDASNVARDTVVPASLMDQQTIIPNVGVKQTIKYNTLYLPDTVGIDTFTVAQKEIPAFTEVLITNSQKPVANMANDGSRWAILRDWISNAAVKNHNGYGGTDISGDPKIYFEAGWGAPGIYNGKIHQVVTLPPGKYKFEGSVDWFNKGSRNDTYLVAMPGTNGLPDVDQLGTAFASAKLESGWWWWDTTFEITQQTTFSMGLLLYMNDDGEATRLNSIRLYIVN</sequence>
<evidence type="ECO:0000313" key="2">
    <source>
        <dbReference type="EMBL" id="AXY73526.1"/>
    </source>
</evidence>
<dbReference type="AlphaFoldDB" id="A0A3B7MKG4"/>
<reference evidence="2 3" key="1">
    <citation type="submission" date="2018-09" db="EMBL/GenBank/DDBJ databases">
        <title>Genome sequencing of strain 6GH32-13.</title>
        <authorList>
            <person name="Weon H.-Y."/>
            <person name="Heo J."/>
            <person name="Kwon S.-W."/>
        </authorList>
    </citation>
    <scope>NUCLEOTIDE SEQUENCE [LARGE SCALE GENOMIC DNA]</scope>
    <source>
        <strain evidence="2 3">5GH32-13</strain>
    </source>
</reference>
<organism evidence="2 3">
    <name type="scientific">Paraflavitalea soli</name>
    <dbReference type="NCBI Taxonomy" id="2315862"/>
    <lineage>
        <taxon>Bacteria</taxon>
        <taxon>Pseudomonadati</taxon>
        <taxon>Bacteroidota</taxon>
        <taxon>Chitinophagia</taxon>
        <taxon>Chitinophagales</taxon>
        <taxon>Chitinophagaceae</taxon>
        <taxon>Paraflavitalea</taxon>
    </lineage>
</organism>
<evidence type="ECO:0000259" key="1">
    <source>
        <dbReference type="Pfam" id="PF16405"/>
    </source>
</evidence>
<dbReference type="Proteomes" id="UP000263900">
    <property type="component" value="Chromosome"/>
</dbReference>
<dbReference type="Pfam" id="PF16405">
    <property type="entry name" value="DUF5013"/>
    <property type="match status" value="1"/>
</dbReference>
<keyword evidence="3" id="KW-1185">Reference proteome</keyword>
<feature type="domain" description="DUF5013" evidence="1">
    <location>
        <begin position="238"/>
        <end position="374"/>
    </location>
</feature>
<dbReference type="KEGG" id="pseg:D3H65_05835"/>
<dbReference type="OrthoDB" id="1043438at2"/>
<dbReference type="Pfam" id="PF16389">
    <property type="entry name" value="DUF4998"/>
    <property type="match status" value="1"/>
</dbReference>
<accession>A0A3B7MKG4</accession>
<gene>
    <name evidence="2" type="ORF">D3H65_05835</name>
</gene>